<protein>
    <submittedName>
        <fullName evidence="3">Uncharacterized protein</fullName>
    </submittedName>
</protein>
<accession>A0A0K0DER2</accession>
<evidence type="ECO:0000256" key="1">
    <source>
        <dbReference type="SAM" id="Phobius"/>
    </source>
</evidence>
<reference evidence="2" key="1">
    <citation type="submission" date="2012-09" db="EMBL/GenBank/DDBJ databases">
        <authorList>
            <person name="Martin A.A."/>
        </authorList>
    </citation>
    <scope>NUCLEOTIDE SEQUENCE</scope>
</reference>
<proteinExistence type="predicted"/>
<dbReference type="AlphaFoldDB" id="A0A0K0DER2"/>
<feature type="transmembrane region" description="Helical" evidence="1">
    <location>
        <begin position="21"/>
        <end position="39"/>
    </location>
</feature>
<keyword evidence="1" id="KW-0472">Membrane</keyword>
<keyword evidence="1" id="KW-1133">Transmembrane helix</keyword>
<reference evidence="3" key="2">
    <citation type="submission" date="2017-02" db="UniProtKB">
        <authorList>
            <consortium name="WormBaseParasite"/>
        </authorList>
    </citation>
    <scope>IDENTIFICATION</scope>
</reference>
<keyword evidence="1" id="KW-0812">Transmembrane</keyword>
<keyword evidence="2" id="KW-1185">Reference proteome</keyword>
<name>A0A0K0DER2_ANGCA</name>
<organism evidence="2 3">
    <name type="scientific">Angiostrongylus cantonensis</name>
    <name type="common">Rat lungworm</name>
    <dbReference type="NCBI Taxonomy" id="6313"/>
    <lineage>
        <taxon>Eukaryota</taxon>
        <taxon>Metazoa</taxon>
        <taxon>Ecdysozoa</taxon>
        <taxon>Nematoda</taxon>
        <taxon>Chromadorea</taxon>
        <taxon>Rhabditida</taxon>
        <taxon>Rhabditina</taxon>
        <taxon>Rhabditomorpha</taxon>
        <taxon>Strongyloidea</taxon>
        <taxon>Metastrongylidae</taxon>
        <taxon>Angiostrongylus</taxon>
    </lineage>
</organism>
<dbReference type="Proteomes" id="UP000035642">
    <property type="component" value="Unassembled WGS sequence"/>
</dbReference>
<evidence type="ECO:0000313" key="3">
    <source>
        <dbReference type="WBParaSite" id="ACAC_0000938101-mRNA-1"/>
    </source>
</evidence>
<dbReference type="WBParaSite" id="ACAC_0000938101-mRNA-1">
    <property type="protein sequence ID" value="ACAC_0000938101-mRNA-1"/>
    <property type="gene ID" value="ACAC_0000938101"/>
</dbReference>
<sequence>MSSNPRWWPYRISVEDAFKRGAFAVLGLVVGANVVSYYWKPLQVNVLFNPSRVCESHRTRAGRRKRLNHAWSIFSRHSCGQYFSVQLYALYPWLTYSRSSYYSSRKVTLPIRIRINDKPLGVDQFLRDAPCIRLH</sequence>
<evidence type="ECO:0000313" key="2">
    <source>
        <dbReference type="Proteomes" id="UP000035642"/>
    </source>
</evidence>